<proteinExistence type="predicted"/>
<reference evidence="2" key="2">
    <citation type="submission" date="2020-09" db="EMBL/GenBank/DDBJ databases">
        <authorList>
            <person name="Sun Q."/>
            <person name="Zhou Y."/>
        </authorList>
    </citation>
    <scope>NUCLEOTIDE SEQUENCE</scope>
    <source>
        <strain evidence="2">CGMCC 4.7368</strain>
    </source>
</reference>
<gene>
    <name evidence="2" type="ORF">GCM10012289_37550</name>
</gene>
<keyword evidence="3" id="KW-1185">Reference proteome</keyword>
<sequence length="99" mass="10586">MADPVGAAEGAGDPPPQAVTAKVSVASAAVPRVRLRMRPPEVGRSDDTSYAAAGKVVICRFRGSHFRDVTGTLQKLEELAIERYRINISRASRLLRAGV</sequence>
<dbReference type="EMBL" id="BMNH01000010">
    <property type="protein sequence ID" value="GGO71549.1"/>
    <property type="molecule type" value="Genomic_DNA"/>
</dbReference>
<name>A0A918DLH0_9ACTN</name>
<protein>
    <submittedName>
        <fullName evidence="2">Uncharacterized protein</fullName>
    </submittedName>
</protein>
<accession>A0A918DLH0</accession>
<evidence type="ECO:0000313" key="2">
    <source>
        <dbReference type="EMBL" id="GGO71549.1"/>
    </source>
</evidence>
<reference evidence="2" key="1">
    <citation type="journal article" date="2014" name="Int. J. Syst. Evol. Microbiol.">
        <title>Complete genome sequence of Corynebacterium casei LMG S-19264T (=DSM 44701T), isolated from a smear-ripened cheese.</title>
        <authorList>
            <consortium name="US DOE Joint Genome Institute (JGI-PGF)"/>
            <person name="Walter F."/>
            <person name="Albersmeier A."/>
            <person name="Kalinowski J."/>
            <person name="Ruckert C."/>
        </authorList>
    </citation>
    <scope>NUCLEOTIDE SEQUENCE</scope>
    <source>
        <strain evidence="2">CGMCC 4.7368</strain>
    </source>
</reference>
<dbReference type="Proteomes" id="UP000646523">
    <property type="component" value="Unassembled WGS sequence"/>
</dbReference>
<comment type="caution">
    <text evidence="2">The sequence shown here is derived from an EMBL/GenBank/DDBJ whole genome shotgun (WGS) entry which is preliminary data.</text>
</comment>
<evidence type="ECO:0000256" key="1">
    <source>
        <dbReference type="SAM" id="MobiDB-lite"/>
    </source>
</evidence>
<evidence type="ECO:0000313" key="3">
    <source>
        <dbReference type="Proteomes" id="UP000646523"/>
    </source>
</evidence>
<dbReference type="AlphaFoldDB" id="A0A918DLH0"/>
<organism evidence="2 3">
    <name type="scientific">Nonomuraea cavernae</name>
    <dbReference type="NCBI Taxonomy" id="2045107"/>
    <lineage>
        <taxon>Bacteria</taxon>
        <taxon>Bacillati</taxon>
        <taxon>Actinomycetota</taxon>
        <taxon>Actinomycetes</taxon>
        <taxon>Streptosporangiales</taxon>
        <taxon>Streptosporangiaceae</taxon>
        <taxon>Nonomuraea</taxon>
    </lineage>
</organism>
<feature type="region of interest" description="Disordered" evidence="1">
    <location>
        <begin position="1"/>
        <end position="23"/>
    </location>
</feature>